<evidence type="ECO:0000256" key="1">
    <source>
        <dbReference type="SAM" id="MobiDB-lite"/>
    </source>
</evidence>
<gene>
    <name evidence="2" type="ORF">ERS007739_04811</name>
</gene>
<dbReference type="EMBL" id="CSBK01003261">
    <property type="protein sequence ID" value="CPA74991.1"/>
    <property type="molecule type" value="Genomic_DNA"/>
</dbReference>
<reference evidence="3" key="1">
    <citation type="submission" date="2015-03" db="EMBL/GenBank/DDBJ databases">
        <authorList>
            <consortium name="Pathogen Informatics"/>
        </authorList>
    </citation>
    <scope>NUCLEOTIDE SEQUENCE [LARGE SCALE GENOMIC DNA]</scope>
    <source>
        <strain evidence="3">N09902308</strain>
    </source>
</reference>
<sequence length="54" mass="6174">MTGEPADLCQRDPELIGAPLVDQPAGSHRGPVYHRRQYRGQEPRNRQQPANPRR</sequence>
<dbReference type="AlphaFoldDB" id="A0A916PHF7"/>
<accession>A0A916PHF7</accession>
<comment type="caution">
    <text evidence="2">The sequence shown here is derived from an EMBL/GenBank/DDBJ whole genome shotgun (WGS) entry which is preliminary data.</text>
</comment>
<dbReference type="Proteomes" id="UP000039021">
    <property type="component" value="Unassembled WGS sequence"/>
</dbReference>
<proteinExistence type="predicted"/>
<evidence type="ECO:0000313" key="2">
    <source>
        <dbReference type="EMBL" id="CPA74991.1"/>
    </source>
</evidence>
<protein>
    <submittedName>
        <fullName evidence="2">Uncharacterized protein</fullName>
    </submittedName>
</protein>
<organism evidence="2 3">
    <name type="scientific">Mycobacterium tuberculosis</name>
    <dbReference type="NCBI Taxonomy" id="1773"/>
    <lineage>
        <taxon>Bacteria</taxon>
        <taxon>Bacillati</taxon>
        <taxon>Actinomycetota</taxon>
        <taxon>Actinomycetes</taxon>
        <taxon>Mycobacteriales</taxon>
        <taxon>Mycobacteriaceae</taxon>
        <taxon>Mycobacterium</taxon>
        <taxon>Mycobacterium tuberculosis complex</taxon>
    </lineage>
</organism>
<evidence type="ECO:0000313" key="3">
    <source>
        <dbReference type="Proteomes" id="UP000039021"/>
    </source>
</evidence>
<name>A0A916PHF7_MYCTX</name>
<feature type="region of interest" description="Disordered" evidence="1">
    <location>
        <begin position="1"/>
        <end position="54"/>
    </location>
</feature>